<keyword evidence="2" id="KW-1185">Reference proteome</keyword>
<evidence type="ECO:0000313" key="2">
    <source>
        <dbReference type="Proteomes" id="UP000011115"/>
    </source>
</evidence>
<proteinExistence type="predicted"/>
<sequence length="161" mass="19106">MRIIHKWGLWVGCTVCCYPTPKSSHDDANNLCSFDSMKSCRKLIEEYEERRKRIIYAMSRLIDRKTKNFQDVNMIFLHTQNLSNELNAKVAAFDAQQFNYEFCGTEKALRSQIDDLKWEEMQCNQTFLEDATFRKEYKIEHVTIGVLDKSEYPKFEAKEHV</sequence>
<dbReference type="Gramene" id="PGSC0003DMT400088208">
    <property type="protein sequence ID" value="PGSC0003DMT400088208"/>
    <property type="gene ID" value="PGSC0003DMG400037779"/>
</dbReference>
<dbReference type="Proteomes" id="UP000011115">
    <property type="component" value="Unassembled WGS sequence"/>
</dbReference>
<dbReference type="PaxDb" id="4113-PGSC0003DMT400088208"/>
<dbReference type="AlphaFoldDB" id="M1DFG5"/>
<dbReference type="HOGENOM" id="CLU_1646679_0_0_1"/>
<name>M1DFG5_SOLTU</name>
<reference evidence="2" key="1">
    <citation type="journal article" date="2011" name="Nature">
        <title>Genome sequence and analysis of the tuber crop potato.</title>
        <authorList>
            <consortium name="The Potato Genome Sequencing Consortium"/>
        </authorList>
    </citation>
    <scope>NUCLEOTIDE SEQUENCE [LARGE SCALE GENOMIC DNA]</scope>
    <source>
        <strain evidence="2">cv. DM1-3 516 R44</strain>
    </source>
</reference>
<evidence type="ECO:0000313" key="1">
    <source>
        <dbReference type="EnsemblPlants" id="PGSC0003DMT400088208"/>
    </source>
</evidence>
<protein>
    <submittedName>
        <fullName evidence="1">Uncharacterized protein</fullName>
    </submittedName>
</protein>
<dbReference type="InParanoid" id="M1DFG5"/>
<accession>M1DFG5</accession>
<dbReference type="EnsemblPlants" id="PGSC0003DMT400088208">
    <property type="protein sequence ID" value="PGSC0003DMT400088208"/>
    <property type="gene ID" value="PGSC0003DMG400037779"/>
</dbReference>
<reference evidence="1" key="2">
    <citation type="submission" date="2015-06" db="UniProtKB">
        <authorList>
            <consortium name="EnsemblPlants"/>
        </authorList>
    </citation>
    <scope>IDENTIFICATION</scope>
    <source>
        <strain evidence="1">DM1-3 516 R44</strain>
    </source>
</reference>
<organism evidence="1 2">
    <name type="scientific">Solanum tuberosum</name>
    <name type="common">Potato</name>
    <dbReference type="NCBI Taxonomy" id="4113"/>
    <lineage>
        <taxon>Eukaryota</taxon>
        <taxon>Viridiplantae</taxon>
        <taxon>Streptophyta</taxon>
        <taxon>Embryophyta</taxon>
        <taxon>Tracheophyta</taxon>
        <taxon>Spermatophyta</taxon>
        <taxon>Magnoliopsida</taxon>
        <taxon>eudicotyledons</taxon>
        <taxon>Gunneridae</taxon>
        <taxon>Pentapetalae</taxon>
        <taxon>asterids</taxon>
        <taxon>lamiids</taxon>
        <taxon>Solanales</taxon>
        <taxon>Solanaceae</taxon>
        <taxon>Solanoideae</taxon>
        <taxon>Solaneae</taxon>
        <taxon>Solanum</taxon>
    </lineage>
</organism>